<evidence type="ECO:0000256" key="1">
    <source>
        <dbReference type="ARBA" id="ARBA00004173"/>
    </source>
</evidence>
<evidence type="ECO:0000313" key="9">
    <source>
        <dbReference type="Proteomes" id="UP000006352"/>
    </source>
</evidence>
<keyword evidence="5" id="KW-0687">Ribonucleoprotein</keyword>
<dbReference type="InParanoid" id="J4H3N0"/>
<dbReference type="EMBL" id="HE797116">
    <property type="protein sequence ID" value="CCM03529.1"/>
    <property type="molecule type" value="Genomic_DNA"/>
</dbReference>
<protein>
    <recommendedName>
        <fullName evidence="6">Large ribosomal subunit protein uL29m</fullName>
    </recommendedName>
    <alternativeName>
        <fullName evidence="7">54S ribosomal protein L4, mitochondrial</fullName>
    </alternativeName>
</protein>
<accession>J4H3N0</accession>
<dbReference type="RefSeq" id="XP_012182812.1">
    <property type="nucleotide sequence ID" value="XM_012327422.1"/>
</dbReference>
<reference evidence="8 9" key="1">
    <citation type="journal article" date="2012" name="Appl. Environ. Microbiol.">
        <title>Short-read sequencing for genomic analysis of the brown rot fungus Fibroporia radiculosa.</title>
        <authorList>
            <person name="Tang J.D."/>
            <person name="Perkins A.D."/>
            <person name="Sonstegard T.S."/>
            <person name="Schroeder S.G."/>
            <person name="Burgess S.C."/>
            <person name="Diehl S.V."/>
        </authorList>
    </citation>
    <scope>NUCLEOTIDE SEQUENCE [LARGE SCALE GENOMIC DNA]</scope>
    <source>
        <strain evidence="8 9">TFFH 294</strain>
    </source>
</reference>
<keyword evidence="3" id="KW-0689">Ribosomal protein</keyword>
<evidence type="ECO:0000256" key="7">
    <source>
        <dbReference type="ARBA" id="ARBA00035399"/>
    </source>
</evidence>
<sequence>MLSSARTFALQPLWILRARNGLRAFATHATTPTSTPASTSLTSGNTVIASASTAVDGPLRPHLNIPVDPNHGLWAFFRRKEVDGKVSHETLEPADIVNDNSGRSWKAVELRRKSFKDLHTLWYVLMRERNLLVTQNEEARRHKIPLEMLATQNKLLRCRKSMARIKYVINERRLAYEKATQAYNKQREADLAGEQKLIQAEQEENVAKAEAMAKAQEAARRKEAGETQTAARLAGAGIFETVGSESSVLRTEDLKNKS</sequence>
<evidence type="ECO:0000313" key="8">
    <source>
        <dbReference type="EMBL" id="CCM03529.1"/>
    </source>
</evidence>
<dbReference type="InterPro" id="IPR038340">
    <property type="entry name" value="MRP-L47_sf"/>
</dbReference>
<dbReference type="PANTHER" id="PTHR21183">
    <property type="entry name" value="RIBOSOMAL PROTEIN L47, MITOCHONDRIAL-RELATED"/>
    <property type="match status" value="1"/>
</dbReference>
<organism evidence="8 9">
    <name type="scientific">Fibroporia radiculosa</name>
    <dbReference type="NCBI Taxonomy" id="599839"/>
    <lineage>
        <taxon>Eukaryota</taxon>
        <taxon>Fungi</taxon>
        <taxon>Dikarya</taxon>
        <taxon>Basidiomycota</taxon>
        <taxon>Agaricomycotina</taxon>
        <taxon>Agaricomycetes</taxon>
        <taxon>Polyporales</taxon>
        <taxon>Fibroporiaceae</taxon>
        <taxon>Fibroporia</taxon>
    </lineage>
</organism>
<dbReference type="STRING" id="599839.J4H3N0"/>
<gene>
    <name evidence="8" type="ORF">FIBRA_05663</name>
</gene>
<dbReference type="Gene3D" id="6.10.330.20">
    <property type="match status" value="1"/>
</dbReference>
<dbReference type="InterPro" id="IPR036049">
    <property type="entry name" value="Ribosomal_uL29_sf"/>
</dbReference>
<dbReference type="GeneID" id="24098440"/>
<dbReference type="OrthoDB" id="270763at2759"/>
<dbReference type="PANTHER" id="PTHR21183:SF18">
    <property type="entry name" value="LARGE RIBOSOMAL SUBUNIT PROTEIN UL29M"/>
    <property type="match status" value="1"/>
</dbReference>
<dbReference type="HOGENOM" id="CLU_075349_1_0_1"/>
<comment type="similarity">
    <text evidence="2">Belongs to the universal ribosomal protein uL29 family.</text>
</comment>
<dbReference type="SUPFAM" id="SSF46561">
    <property type="entry name" value="Ribosomal protein L29 (L29p)"/>
    <property type="match status" value="1"/>
</dbReference>
<evidence type="ECO:0000256" key="6">
    <source>
        <dbReference type="ARBA" id="ARBA00035289"/>
    </source>
</evidence>
<evidence type="ECO:0000256" key="4">
    <source>
        <dbReference type="ARBA" id="ARBA00023128"/>
    </source>
</evidence>
<dbReference type="Proteomes" id="UP000006352">
    <property type="component" value="Unassembled WGS sequence"/>
</dbReference>
<keyword evidence="9" id="KW-1185">Reference proteome</keyword>
<evidence type="ECO:0000256" key="2">
    <source>
        <dbReference type="ARBA" id="ARBA00009254"/>
    </source>
</evidence>
<keyword evidence="4" id="KW-0496">Mitochondrion</keyword>
<dbReference type="GO" id="GO:0032543">
    <property type="term" value="P:mitochondrial translation"/>
    <property type="evidence" value="ECO:0007669"/>
    <property type="project" value="TreeGrafter"/>
</dbReference>
<dbReference type="InterPro" id="IPR010729">
    <property type="entry name" value="Ribosomal_uL29_mit"/>
</dbReference>
<dbReference type="AlphaFoldDB" id="J4H3N0"/>
<evidence type="ECO:0000256" key="3">
    <source>
        <dbReference type="ARBA" id="ARBA00022980"/>
    </source>
</evidence>
<evidence type="ECO:0000256" key="5">
    <source>
        <dbReference type="ARBA" id="ARBA00023274"/>
    </source>
</evidence>
<dbReference type="GO" id="GO:0005762">
    <property type="term" value="C:mitochondrial large ribosomal subunit"/>
    <property type="evidence" value="ECO:0007669"/>
    <property type="project" value="TreeGrafter"/>
</dbReference>
<dbReference type="Pfam" id="PF06984">
    <property type="entry name" value="MRP-L47"/>
    <property type="match status" value="1"/>
</dbReference>
<dbReference type="GO" id="GO:0003735">
    <property type="term" value="F:structural constituent of ribosome"/>
    <property type="evidence" value="ECO:0007669"/>
    <property type="project" value="InterPro"/>
</dbReference>
<proteinExistence type="inferred from homology"/>
<name>J4H3N0_9APHY</name>
<comment type="subcellular location">
    <subcellularLocation>
        <location evidence="1">Mitochondrion</location>
    </subcellularLocation>
</comment>